<dbReference type="EC" id="2.7.1.24" evidence="5 6"/>
<dbReference type="InterPro" id="IPR001977">
    <property type="entry name" value="Depp_CoAkinase"/>
</dbReference>
<evidence type="ECO:0000256" key="6">
    <source>
        <dbReference type="NCBIfam" id="TIGR00152"/>
    </source>
</evidence>
<comment type="similarity">
    <text evidence="1 5">Belongs to the CoaE family.</text>
</comment>
<keyword evidence="5" id="KW-0808">Transferase</keyword>
<name>A0ABN1KIU8_9BURK</name>
<dbReference type="InterPro" id="IPR027417">
    <property type="entry name" value="P-loop_NTPase"/>
</dbReference>
<proteinExistence type="inferred from homology"/>
<dbReference type="NCBIfam" id="TIGR00152">
    <property type="entry name" value="dephospho-CoA kinase"/>
    <property type="match status" value="1"/>
</dbReference>
<comment type="subcellular location">
    <subcellularLocation>
        <location evidence="5">Cytoplasm</location>
    </subcellularLocation>
</comment>
<keyword evidence="4 5" id="KW-0173">Coenzyme A biosynthesis</keyword>
<dbReference type="PROSITE" id="PS51219">
    <property type="entry name" value="DPCK"/>
    <property type="match status" value="1"/>
</dbReference>
<dbReference type="SUPFAM" id="SSF52540">
    <property type="entry name" value="P-loop containing nucleoside triphosphate hydrolases"/>
    <property type="match status" value="1"/>
</dbReference>
<evidence type="ECO:0000313" key="8">
    <source>
        <dbReference type="Proteomes" id="UP001500279"/>
    </source>
</evidence>
<dbReference type="Pfam" id="PF01121">
    <property type="entry name" value="CoaE"/>
    <property type="match status" value="1"/>
</dbReference>
<accession>A0ABN1KIU8</accession>
<comment type="function">
    <text evidence="5">Catalyzes the phosphorylation of the 3'-hydroxyl group of dephosphocoenzyme A to form coenzyme A.</text>
</comment>
<keyword evidence="5 7" id="KW-0418">Kinase</keyword>
<sequence length="208" mass="21904">MRVGLTGGIGSGKSTVAALLSARGAKVIDTDAISRALTAPQGAALPAIAAAFGADMVDEHGALDRARMRQLAFGQAPEALQAKQTLEHILHPLIQAETARQAAQAEPGQPLVFDVPLLAESAHWRGRVDKVLVIDCSEATQIRRVMARSGWPAQEVQRVIALQATRAERRAIADAVILNDGLSLAQLQAELDALWQQGFFGPAAAPGV</sequence>
<evidence type="ECO:0000313" key="7">
    <source>
        <dbReference type="EMBL" id="GAA0768172.1"/>
    </source>
</evidence>
<feature type="binding site" evidence="5">
    <location>
        <begin position="10"/>
        <end position="15"/>
    </location>
    <ligand>
        <name>ATP</name>
        <dbReference type="ChEBI" id="CHEBI:30616"/>
    </ligand>
</feature>
<comment type="caution">
    <text evidence="7">The sequence shown here is derived from an EMBL/GenBank/DDBJ whole genome shotgun (WGS) entry which is preliminary data.</text>
</comment>
<keyword evidence="2 5" id="KW-0547">Nucleotide-binding</keyword>
<evidence type="ECO:0000256" key="5">
    <source>
        <dbReference type="HAMAP-Rule" id="MF_00376"/>
    </source>
</evidence>
<comment type="catalytic activity">
    <reaction evidence="5">
        <text>3'-dephospho-CoA + ATP = ADP + CoA + H(+)</text>
        <dbReference type="Rhea" id="RHEA:18245"/>
        <dbReference type="ChEBI" id="CHEBI:15378"/>
        <dbReference type="ChEBI" id="CHEBI:30616"/>
        <dbReference type="ChEBI" id="CHEBI:57287"/>
        <dbReference type="ChEBI" id="CHEBI:57328"/>
        <dbReference type="ChEBI" id="CHEBI:456216"/>
        <dbReference type="EC" id="2.7.1.24"/>
    </reaction>
</comment>
<gene>
    <name evidence="5 7" type="primary">coaE</name>
    <name evidence="7" type="ORF">GCM10009107_57780</name>
</gene>
<dbReference type="Proteomes" id="UP001500279">
    <property type="component" value="Unassembled WGS sequence"/>
</dbReference>
<protein>
    <recommendedName>
        <fullName evidence="5 6">Dephospho-CoA kinase</fullName>
        <ecNumber evidence="5 6">2.7.1.24</ecNumber>
    </recommendedName>
    <alternativeName>
        <fullName evidence="5">Dephosphocoenzyme A kinase</fullName>
    </alternativeName>
</protein>
<dbReference type="PANTHER" id="PTHR10695:SF46">
    <property type="entry name" value="BIFUNCTIONAL COENZYME A SYNTHASE-RELATED"/>
    <property type="match status" value="1"/>
</dbReference>
<comment type="pathway">
    <text evidence="5">Cofactor biosynthesis; coenzyme A biosynthesis; CoA from (R)-pantothenate: step 5/5.</text>
</comment>
<dbReference type="Gene3D" id="3.40.50.300">
    <property type="entry name" value="P-loop containing nucleotide triphosphate hydrolases"/>
    <property type="match status" value="1"/>
</dbReference>
<dbReference type="EMBL" id="BAAAEW010000047">
    <property type="protein sequence ID" value="GAA0768172.1"/>
    <property type="molecule type" value="Genomic_DNA"/>
</dbReference>
<evidence type="ECO:0000256" key="4">
    <source>
        <dbReference type="ARBA" id="ARBA00022993"/>
    </source>
</evidence>
<dbReference type="GO" id="GO:0016301">
    <property type="term" value="F:kinase activity"/>
    <property type="evidence" value="ECO:0007669"/>
    <property type="project" value="UniProtKB-KW"/>
</dbReference>
<reference evidence="7 8" key="1">
    <citation type="journal article" date="2019" name="Int. J. Syst. Evol. Microbiol.">
        <title>The Global Catalogue of Microorganisms (GCM) 10K type strain sequencing project: providing services to taxonomists for standard genome sequencing and annotation.</title>
        <authorList>
            <consortium name="The Broad Institute Genomics Platform"/>
            <consortium name="The Broad Institute Genome Sequencing Center for Infectious Disease"/>
            <person name="Wu L."/>
            <person name="Ma J."/>
        </authorList>
    </citation>
    <scope>NUCLEOTIDE SEQUENCE [LARGE SCALE GENOMIC DNA]</scope>
    <source>
        <strain evidence="7 8">JCM 15503</strain>
    </source>
</reference>
<keyword evidence="8" id="KW-1185">Reference proteome</keyword>
<evidence type="ECO:0000256" key="2">
    <source>
        <dbReference type="ARBA" id="ARBA00022741"/>
    </source>
</evidence>
<organism evidence="7 8">
    <name type="scientific">Ideonella azotifigens</name>
    <dbReference type="NCBI Taxonomy" id="513160"/>
    <lineage>
        <taxon>Bacteria</taxon>
        <taxon>Pseudomonadati</taxon>
        <taxon>Pseudomonadota</taxon>
        <taxon>Betaproteobacteria</taxon>
        <taxon>Burkholderiales</taxon>
        <taxon>Sphaerotilaceae</taxon>
        <taxon>Ideonella</taxon>
    </lineage>
</organism>
<dbReference type="CDD" id="cd02022">
    <property type="entry name" value="DPCK"/>
    <property type="match status" value="1"/>
</dbReference>
<keyword evidence="5" id="KW-0963">Cytoplasm</keyword>
<keyword evidence="3 5" id="KW-0067">ATP-binding</keyword>
<evidence type="ECO:0000256" key="3">
    <source>
        <dbReference type="ARBA" id="ARBA00022840"/>
    </source>
</evidence>
<evidence type="ECO:0000256" key="1">
    <source>
        <dbReference type="ARBA" id="ARBA00009018"/>
    </source>
</evidence>
<dbReference type="HAMAP" id="MF_00376">
    <property type="entry name" value="Dephospho_CoA_kinase"/>
    <property type="match status" value="1"/>
</dbReference>
<dbReference type="PANTHER" id="PTHR10695">
    <property type="entry name" value="DEPHOSPHO-COA KINASE-RELATED"/>
    <property type="match status" value="1"/>
</dbReference>